<dbReference type="InterPro" id="IPR002477">
    <property type="entry name" value="Peptidoglycan-bd-like"/>
</dbReference>
<evidence type="ECO:0000313" key="5">
    <source>
        <dbReference type="Proteomes" id="UP001230005"/>
    </source>
</evidence>
<feature type="region of interest" description="Disordered" evidence="1">
    <location>
        <begin position="124"/>
        <end position="242"/>
    </location>
</feature>
<gene>
    <name evidence="4" type="ORF">J2S74_005125</name>
</gene>
<sequence>MRNSTKAANKRLCIIISMFIYVTLLLMPQPAGAFSDQIIQKGATGDDVVELQARLQWIGFYDGNIDGVFGWGTYWAVRNYQQEFGMEVTGLVGENTKAMLERSTEFDKEWVHQMIREGRKFTYYGGTPLDIQKGPKGSRDKKGDLGAQQGGTVEKAPVEDQPDQDTGQAPQEGTPQGTPDQVEQEQPEPQQPAEEQPAPEQAPQQPEEAPQEDPPAEQAPQETPEVPVPEEEEVVEQDDDIDVQSAINVPNGFSDNDIRIMAQAVNGEARGEPFVGQVAVAAVILNRVNSPLFPNTVTGVIFEPGAFCAVADGQIWLEPNETSRKAVLDAINGQDPTGNALYFFNPATATSSWIWSRPQTKQIGKHIFAK</sequence>
<dbReference type="Gene3D" id="6.20.240.60">
    <property type="match status" value="1"/>
</dbReference>
<dbReference type="InterPro" id="IPR042047">
    <property type="entry name" value="SleB_dom1"/>
</dbReference>
<accession>A0ABU0A4R2</accession>
<feature type="domain" description="Peptidoglycan binding-like" evidence="2">
    <location>
        <begin position="44"/>
        <end position="100"/>
    </location>
</feature>
<feature type="domain" description="Cell wall hydrolase SleB" evidence="3">
    <location>
        <begin position="271"/>
        <end position="369"/>
    </location>
</feature>
<evidence type="ECO:0000259" key="2">
    <source>
        <dbReference type="Pfam" id="PF01471"/>
    </source>
</evidence>
<protein>
    <submittedName>
        <fullName evidence="4">N-acetylmuramoyl-L-alanine amidase</fullName>
        <ecNumber evidence="4">3.5.1.28</ecNumber>
    </submittedName>
</protein>
<keyword evidence="5" id="KW-1185">Reference proteome</keyword>
<dbReference type="Gene3D" id="1.10.10.2520">
    <property type="entry name" value="Cell wall hydrolase SleB, domain 1"/>
    <property type="match status" value="1"/>
</dbReference>
<dbReference type="Gene3D" id="1.10.101.10">
    <property type="entry name" value="PGBD-like superfamily/PGBD"/>
    <property type="match status" value="1"/>
</dbReference>
<reference evidence="4 5" key="1">
    <citation type="submission" date="2023-07" db="EMBL/GenBank/DDBJ databases">
        <title>Genomic Encyclopedia of Type Strains, Phase IV (KMG-IV): sequencing the most valuable type-strain genomes for metagenomic binning, comparative biology and taxonomic classification.</title>
        <authorList>
            <person name="Goeker M."/>
        </authorList>
    </citation>
    <scope>NUCLEOTIDE SEQUENCE [LARGE SCALE GENOMIC DNA]</scope>
    <source>
        <strain evidence="4 5">DSM 9768</strain>
    </source>
</reference>
<dbReference type="Pfam" id="PF01471">
    <property type="entry name" value="PG_binding_1"/>
    <property type="match status" value="1"/>
</dbReference>
<dbReference type="EMBL" id="JAUSUG010000032">
    <property type="protein sequence ID" value="MDQ0257663.1"/>
    <property type="molecule type" value="Genomic_DNA"/>
</dbReference>
<dbReference type="RefSeq" id="WP_307331745.1">
    <property type="nucleotide sequence ID" value="NZ_JAUSUG010000032.1"/>
</dbReference>
<dbReference type="EC" id="3.5.1.28" evidence="4"/>
<dbReference type="InterPro" id="IPR036366">
    <property type="entry name" value="PGBDSf"/>
</dbReference>
<name>A0ABU0A4R2_9BACI</name>
<feature type="compositionally biased region" description="Polar residues" evidence="1">
    <location>
        <begin position="164"/>
        <end position="178"/>
    </location>
</feature>
<evidence type="ECO:0000313" key="4">
    <source>
        <dbReference type="EMBL" id="MDQ0257663.1"/>
    </source>
</evidence>
<feature type="compositionally biased region" description="Acidic residues" evidence="1">
    <location>
        <begin position="228"/>
        <end position="242"/>
    </location>
</feature>
<dbReference type="InterPro" id="IPR036365">
    <property type="entry name" value="PGBD-like_sf"/>
</dbReference>
<dbReference type="InterPro" id="IPR011105">
    <property type="entry name" value="Cell_wall_hydrolase_SleB"/>
</dbReference>
<comment type="caution">
    <text evidence="4">The sequence shown here is derived from an EMBL/GenBank/DDBJ whole genome shotgun (WGS) entry which is preliminary data.</text>
</comment>
<dbReference type="SUPFAM" id="SSF47090">
    <property type="entry name" value="PGBD-like"/>
    <property type="match status" value="1"/>
</dbReference>
<keyword evidence="4" id="KW-0378">Hydrolase</keyword>
<evidence type="ECO:0000259" key="3">
    <source>
        <dbReference type="Pfam" id="PF07486"/>
    </source>
</evidence>
<proteinExistence type="predicted"/>
<feature type="compositionally biased region" description="Low complexity" evidence="1">
    <location>
        <begin position="216"/>
        <end position="225"/>
    </location>
</feature>
<feature type="compositionally biased region" description="Low complexity" evidence="1">
    <location>
        <begin position="187"/>
        <end position="208"/>
    </location>
</feature>
<organism evidence="4 5">
    <name type="scientific">Evansella vedderi</name>
    <dbReference type="NCBI Taxonomy" id="38282"/>
    <lineage>
        <taxon>Bacteria</taxon>
        <taxon>Bacillati</taxon>
        <taxon>Bacillota</taxon>
        <taxon>Bacilli</taxon>
        <taxon>Bacillales</taxon>
        <taxon>Bacillaceae</taxon>
        <taxon>Evansella</taxon>
    </lineage>
</organism>
<dbReference type="Proteomes" id="UP001230005">
    <property type="component" value="Unassembled WGS sequence"/>
</dbReference>
<evidence type="ECO:0000256" key="1">
    <source>
        <dbReference type="SAM" id="MobiDB-lite"/>
    </source>
</evidence>
<dbReference type="GO" id="GO:0008745">
    <property type="term" value="F:N-acetylmuramoyl-L-alanine amidase activity"/>
    <property type="evidence" value="ECO:0007669"/>
    <property type="project" value="UniProtKB-EC"/>
</dbReference>
<dbReference type="Pfam" id="PF07486">
    <property type="entry name" value="Hydrolase_2"/>
    <property type="match status" value="1"/>
</dbReference>